<dbReference type="UniPathway" id="UPA00232"/>
<comment type="catalytic activity">
    <reaction evidence="17">
        <text>an all-trans-polyprenyl diphosphate + 4-hydroxybenzoate = a 4-hydroxy-3-(all-trans-polyprenyl)benzoate + diphosphate</text>
        <dbReference type="Rhea" id="RHEA:44504"/>
        <dbReference type="Rhea" id="RHEA-COMP:9514"/>
        <dbReference type="Rhea" id="RHEA-COMP:9564"/>
        <dbReference type="ChEBI" id="CHEBI:17879"/>
        <dbReference type="ChEBI" id="CHEBI:33019"/>
        <dbReference type="ChEBI" id="CHEBI:58914"/>
        <dbReference type="ChEBI" id="CHEBI:78396"/>
        <dbReference type="EC" id="2.5.1.39"/>
    </reaction>
    <physiologicalReaction direction="left-to-right" evidence="17">
        <dbReference type="Rhea" id="RHEA:44505"/>
    </physiologicalReaction>
</comment>
<dbReference type="SUPFAM" id="SSF54001">
    <property type="entry name" value="Cysteine proteinases"/>
    <property type="match status" value="1"/>
</dbReference>
<keyword evidence="4" id="KW-0645">Protease</keyword>
<comment type="similarity">
    <text evidence="3 18">Belongs to the UbiA prenyltransferase family.</text>
</comment>
<dbReference type="Pfam" id="PF00112">
    <property type="entry name" value="Peptidase_C1"/>
    <property type="match status" value="1"/>
</dbReference>
<keyword evidence="8" id="KW-0378">Hydrolase</keyword>
<keyword evidence="12" id="KW-0865">Zymogen</keyword>
<feature type="transmembrane region" description="Helical" evidence="18">
    <location>
        <begin position="153"/>
        <end position="181"/>
    </location>
</feature>
<keyword evidence="13" id="KW-1015">Disulfide bond</keyword>
<dbReference type="FunFam" id="1.10.357.140:FF:000003">
    <property type="entry name" value="4-hydroxybenzoate polyprenyltransferase, mitochondrial"/>
    <property type="match status" value="1"/>
</dbReference>
<comment type="subcellular location">
    <subcellularLocation>
        <location evidence="2">Membrane</location>
        <topology evidence="2">Multi-pass membrane protein</topology>
    </subcellularLocation>
    <subcellularLocation>
        <location evidence="18">Mitochondrion inner membrane</location>
        <topology evidence="18">Multi-pass membrane protein</topology>
        <orientation evidence="18">Matrix side</orientation>
    </subcellularLocation>
</comment>
<dbReference type="InterPro" id="IPR025660">
    <property type="entry name" value="Pept_his_AS"/>
</dbReference>
<keyword evidence="11 18" id="KW-0472">Membrane</keyword>
<dbReference type="HAMAP" id="MF_01635">
    <property type="entry name" value="UbiA"/>
    <property type="match status" value="1"/>
</dbReference>
<evidence type="ECO:0000256" key="8">
    <source>
        <dbReference type="ARBA" id="ARBA00022801"/>
    </source>
</evidence>
<comment type="catalytic activity">
    <reaction evidence="15">
        <text>all-trans-decaprenyl diphosphate + 4-hydroxybenzoate = 4-hydroxy-3-(all-trans-decaprenyl)benzoate + diphosphate</text>
        <dbReference type="Rhea" id="RHEA:44564"/>
        <dbReference type="ChEBI" id="CHEBI:17879"/>
        <dbReference type="ChEBI" id="CHEBI:33019"/>
        <dbReference type="ChEBI" id="CHEBI:60721"/>
        <dbReference type="ChEBI" id="CHEBI:84503"/>
        <dbReference type="EC" id="2.5.1.39"/>
    </reaction>
    <physiologicalReaction direction="left-to-right" evidence="15">
        <dbReference type="Rhea" id="RHEA:44565"/>
    </physiologicalReaction>
</comment>
<evidence type="ECO:0000256" key="10">
    <source>
        <dbReference type="ARBA" id="ARBA00022989"/>
    </source>
</evidence>
<dbReference type="PROSITE" id="PS00139">
    <property type="entry name" value="THIOL_PROTEASE_CYS"/>
    <property type="match status" value="1"/>
</dbReference>
<comment type="catalytic activity">
    <reaction evidence="16">
        <text>all-trans-nonaprenyl diphosphate + 4-hydroxybenzoate = 4-hydroxy-3-(all-trans-nonaprenyl)benzoate + diphosphate</text>
        <dbReference type="Rhea" id="RHEA:17709"/>
        <dbReference type="ChEBI" id="CHEBI:17879"/>
        <dbReference type="ChEBI" id="CHEBI:33019"/>
        <dbReference type="ChEBI" id="CHEBI:58391"/>
        <dbReference type="ChEBI" id="CHEBI:84502"/>
        <dbReference type="EC" id="2.5.1.39"/>
    </reaction>
    <physiologicalReaction direction="left-to-right" evidence="16">
        <dbReference type="Rhea" id="RHEA:17710"/>
    </physiologicalReaction>
</comment>
<protein>
    <recommendedName>
        <fullName evidence="18">4-hydroxybenzoate polyprenyltransferase, mitochondrial</fullName>
        <shortName evidence="18">4-HB polyprenyltransferase</shortName>
        <ecNumber evidence="18">2.5.1.39</ecNumber>
    </recommendedName>
    <alternativeName>
        <fullName evidence="18">Para-hydroxybenzoate--polyprenyltransferase</fullName>
        <shortName evidence="18">PHB:PPT</shortName>
        <shortName evidence="18">PHB:polyprenyltransferase</shortName>
    </alternativeName>
</protein>
<dbReference type="PANTHER" id="PTHR11048">
    <property type="entry name" value="PRENYLTRANSFERASES"/>
    <property type="match status" value="1"/>
</dbReference>
<evidence type="ECO:0000256" key="9">
    <source>
        <dbReference type="ARBA" id="ARBA00022807"/>
    </source>
</evidence>
<evidence type="ECO:0000256" key="16">
    <source>
        <dbReference type="ARBA" id="ARBA00050454"/>
    </source>
</evidence>
<dbReference type="EC" id="2.5.1.39" evidence="18"/>
<evidence type="ECO:0000256" key="15">
    <source>
        <dbReference type="ARBA" id="ARBA00049890"/>
    </source>
</evidence>
<dbReference type="GO" id="GO:0006508">
    <property type="term" value="P:proteolysis"/>
    <property type="evidence" value="ECO:0007669"/>
    <property type="project" value="UniProtKB-KW"/>
</dbReference>
<reference evidence="21" key="1">
    <citation type="submission" date="2021-02" db="EMBL/GenBank/DDBJ databases">
        <authorList>
            <person name="Nowell W R."/>
        </authorList>
    </citation>
    <scope>NUCLEOTIDE SEQUENCE</scope>
</reference>
<dbReference type="InterPro" id="IPR000537">
    <property type="entry name" value="UbiA_prenyltransferase"/>
</dbReference>
<dbReference type="AlphaFoldDB" id="A0A818BV26"/>
<accession>A0A818BV26</accession>
<dbReference type="GO" id="GO:0008299">
    <property type="term" value="P:isoprenoid biosynthetic process"/>
    <property type="evidence" value="ECO:0007669"/>
    <property type="project" value="UniProtKB-UniRule"/>
</dbReference>
<evidence type="ECO:0000256" key="3">
    <source>
        <dbReference type="ARBA" id="ARBA00005985"/>
    </source>
</evidence>
<feature type="transmembrane region" description="Helical" evidence="18">
    <location>
        <begin position="72"/>
        <end position="89"/>
    </location>
</feature>
<evidence type="ECO:0000256" key="1">
    <source>
        <dbReference type="ARBA" id="ARBA00001946"/>
    </source>
</evidence>
<name>A0A818BV26_9BILA</name>
<dbReference type="SMART" id="SM00645">
    <property type="entry name" value="Pept_C1"/>
    <property type="match status" value="1"/>
</dbReference>
<dbReference type="GO" id="GO:0005743">
    <property type="term" value="C:mitochondrial inner membrane"/>
    <property type="evidence" value="ECO:0007669"/>
    <property type="project" value="UniProtKB-SubCell"/>
</dbReference>
<comment type="cofactor">
    <cofactor evidence="1 18">
        <name>Mg(2+)</name>
        <dbReference type="ChEBI" id="CHEBI:18420"/>
    </cofactor>
</comment>
<dbReference type="Pfam" id="PF08246">
    <property type="entry name" value="Inhibitor_I29"/>
    <property type="match status" value="1"/>
</dbReference>
<proteinExistence type="inferred from homology"/>
<dbReference type="InterPro" id="IPR039417">
    <property type="entry name" value="Peptidase_C1A_papain-like"/>
</dbReference>
<dbReference type="InterPro" id="IPR000668">
    <property type="entry name" value="Peptidase_C1A_C"/>
</dbReference>
<dbReference type="EMBL" id="CAJNYT010001500">
    <property type="protein sequence ID" value="CAF3415578.1"/>
    <property type="molecule type" value="Genomic_DNA"/>
</dbReference>
<dbReference type="InterPro" id="IPR025661">
    <property type="entry name" value="Pept_asp_AS"/>
</dbReference>
<dbReference type="PROSITE" id="PS00639">
    <property type="entry name" value="THIOL_PROTEASE_HIS"/>
    <property type="match status" value="1"/>
</dbReference>
<keyword evidence="18" id="KW-0999">Mitochondrion inner membrane</keyword>
<dbReference type="NCBIfam" id="TIGR01474">
    <property type="entry name" value="ubiA_proteo"/>
    <property type="match status" value="1"/>
</dbReference>
<dbReference type="InterPro" id="IPR006370">
    <property type="entry name" value="HB_polyprenyltransferase-like"/>
</dbReference>
<evidence type="ECO:0000256" key="5">
    <source>
        <dbReference type="ARBA" id="ARBA00022679"/>
    </source>
</evidence>
<evidence type="ECO:0000313" key="21">
    <source>
        <dbReference type="EMBL" id="CAF3415578.1"/>
    </source>
</evidence>
<evidence type="ECO:0000256" key="4">
    <source>
        <dbReference type="ARBA" id="ARBA00022670"/>
    </source>
</evidence>
<evidence type="ECO:0000256" key="2">
    <source>
        <dbReference type="ARBA" id="ARBA00004141"/>
    </source>
</evidence>
<dbReference type="GO" id="GO:0008412">
    <property type="term" value="F:4-hydroxybenzoate polyprenyltransferase activity"/>
    <property type="evidence" value="ECO:0007669"/>
    <property type="project" value="UniProtKB-EC"/>
</dbReference>
<dbReference type="CDD" id="cd02248">
    <property type="entry name" value="Peptidase_C1A"/>
    <property type="match status" value="1"/>
</dbReference>
<dbReference type="CDD" id="cd13959">
    <property type="entry name" value="PT_UbiA_COQ2"/>
    <property type="match status" value="1"/>
</dbReference>
<evidence type="ECO:0000256" key="7">
    <source>
        <dbReference type="ARBA" id="ARBA00022692"/>
    </source>
</evidence>
<dbReference type="Proteomes" id="UP000663872">
    <property type="component" value="Unassembled WGS sequence"/>
</dbReference>
<dbReference type="GO" id="GO:0006744">
    <property type="term" value="P:ubiquinone biosynthetic process"/>
    <property type="evidence" value="ECO:0007669"/>
    <property type="project" value="UniProtKB-UniRule"/>
</dbReference>
<evidence type="ECO:0000256" key="18">
    <source>
        <dbReference type="HAMAP-Rule" id="MF_03189"/>
    </source>
</evidence>
<evidence type="ECO:0000256" key="14">
    <source>
        <dbReference type="ARBA" id="ARBA00023229"/>
    </source>
</evidence>
<keyword evidence="14 18" id="KW-0414">Isoprene biosynthesis</keyword>
<evidence type="ECO:0000256" key="17">
    <source>
        <dbReference type="ARBA" id="ARBA00051182"/>
    </source>
</evidence>
<gene>
    <name evidence="21" type="ORF">GRG538_LOCUS11305</name>
</gene>
<dbReference type="SMART" id="SM00848">
    <property type="entry name" value="Inhibitor_I29"/>
    <property type="match status" value="1"/>
</dbReference>
<dbReference type="Gene3D" id="1.20.120.1780">
    <property type="entry name" value="UbiA prenyltransferase"/>
    <property type="match status" value="1"/>
</dbReference>
<dbReference type="InterPro" id="IPR038765">
    <property type="entry name" value="Papain-like_cys_pep_sf"/>
</dbReference>
<evidence type="ECO:0000256" key="6">
    <source>
        <dbReference type="ARBA" id="ARBA00022688"/>
    </source>
</evidence>
<feature type="domain" description="Cathepsin propeptide inhibitor" evidence="20">
    <location>
        <begin position="395"/>
        <end position="452"/>
    </location>
</feature>
<evidence type="ECO:0000313" key="22">
    <source>
        <dbReference type="Proteomes" id="UP000663872"/>
    </source>
</evidence>
<evidence type="ECO:0000259" key="19">
    <source>
        <dbReference type="SMART" id="SM00645"/>
    </source>
</evidence>
<keyword evidence="10 18" id="KW-1133">Transmembrane helix</keyword>
<evidence type="ECO:0000256" key="11">
    <source>
        <dbReference type="ARBA" id="ARBA00023136"/>
    </source>
</evidence>
<feature type="domain" description="Peptidase C1A papain C-terminal" evidence="19">
    <location>
        <begin position="480"/>
        <end position="728"/>
    </location>
</feature>
<feature type="transmembrane region" description="Helical" evidence="18">
    <location>
        <begin position="362"/>
        <end position="380"/>
    </location>
</feature>
<keyword evidence="7 18" id="KW-0812">Transmembrane</keyword>
<keyword evidence="6 18" id="KW-0831">Ubiquinone biosynthesis</keyword>
<evidence type="ECO:0000259" key="20">
    <source>
        <dbReference type="SMART" id="SM00848"/>
    </source>
</evidence>
<keyword evidence="9" id="KW-0788">Thiol protease</keyword>
<dbReference type="Pfam" id="PF01040">
    <property type="entry name" value="UbiA"/>
    <property type="match status" value="1"/>
</dbReference>
<dbReference type="InterPro" id="IPR013201">
    <property type="entry name" value="Prot_inhib_I29"/>
</dbReference>
<dbReference type="PROSITE" id="PS00943">
    <property type="entry name" value="UBIA"/>
    <property type="match status" value="1"/>
</dbReference>
<dbReference type="InterPro" id="IPR030470">
    <property type="entry name" value="UbiA_prenylTrfase_CS"/>
</dbReference>
<organism evidence="21 22">
    <name type="scientific">Rotaria socialis</name>
    <dbReference type="NCBI Taxonomy" id="392032"/>
    <lineage>
        <taxon>Eukaryota</taxon>
        <taxon>Metazoa</taxon>
        <taxon>Spiralia</taxon>
        <taxon>Gnathifera</taxon>
        <taxon>Rotifera</taxon>
        <taxon>Eurotatoria</taxon>
        <taxon>Bdelloidea</taxon>
        <taxon>Philodinida</taxon>
        <taxon>Philodinidae</taxon>
        <taxon>Rotaria</taxon>
    </lineage>
</organism>
<keyword evidence="5 18" id="KW-0808">Transferase</keyword>
<dbReference type="InterPro" id="IPR044878">
    <property type="entry name" value="UbiA_sf"/>
</dbReference>
<comment type="caution">
    <text evidence="21">The sequence shown here is derived from an EMBL/GenBank/DDBJ whole genome shotgun (WGS) entry which is preliminary data.</text>
</comment>
<keyword evidence="18" id="KW-0496">Mitochondrion</keyword>
<comment type="function">
    <text evidence="18">Catalyzes the prenylation of para-hydroxybenzoate (PHB) with an all-trans polyprenyl group. Mediates the second step in the final reaction sequence of coenzyme Q (CoQ) biosynthesis, which is the condensation of the polyisoprenoid side chain with PHB, generating the first membrane-bound Q intermediate.</text>
</comment>
<dbReference type="Gene3D" id="3.90.70.10">
    <property type="entry name" value="Cysteine proteinases"/>
    <property type="match status" value="1"/>
</dbReference>
<dbReference type="InterPro" id="IPR039653">
    <property type="entry name" value="Prenyltransferase"/>
</dbReference>
<dbReference type="PRINTS" id="PR00705">
    <property type="entry name" value="PAPAIN"/>
</dbReference>
<dbReference type="PROSITE" id="PS00640">
    <property type="entry name" value="THIOL_PROTEASE_ASN"/>
    <property type="match status" value="1"/>
</dbReference>
<dbReference type="FunFam" id="1.20.120.1780:FF:000001">
    <property type="entry name" value="4-hydroxybenzoate octaprenyltransferase"/>
    <property type="match status" value="1"/>
</dbReference>
<dbReference type="GO" id="GO:0008234">
    <property type="term" value="F:cysteine-type peptidase activity"/>
    <property type="evidence" value="ECO:0007669"/>
    <property type="project" value="UniProtKB-KW"/>
</dbReference>
<dbReference type="PANTHER" id="PTHR11048:SF28">
    <property type="entry name" value="4-HYDROXYBENZOATE POLYPRENYLTRANSFERASE, MITOCHONDRIAL"/>
    <property type="match status" value="1"/>
</dbReference>
<comment type="pathway">
    <text evidence="18">Cofactor biosynthesis; ubiquinone biosynthesis.</text>
</comment>
<dbReference type="InterPro" id="IPR000169">
    <property type="entry name" value="Pept_cys_AS"/>
</dbReference>
<dbReference type="Gene3D" id="1.10.357.140">
    <property type="entry name" value="UbiA prenyltransferase"/>
    <property type="match status" value="1"/>
</dbReference>
<evidence type="ECO:0000256" key="13">
    <source>
        <dbReference type="ARBA" id="ARBA00023157"/>
    </source>
</evidence>
<evidence type="ECO:0000256" key="12">
    <source>
        <dbReference type="ARBA" id="ARBA00023145"/>
    </source>
</evidence>
<sequence length="730" mass="82646">MFLLLRQTCPLVFRRSSIIRITTTSVYIQQQQQQQQQQKNNLSSFSRPKFIWDTIPKSIQPYIRLSRIDKPIGSWLLFLPGAWGIAFAGTTLSNFALLGLFGIGTVLMRGAGCTINDLWDREIDRRVERTKSRPIASGEVTTRQGLTWAGVQLSLSFLILIQLNIPSIMLGILSLVPVVIYPLMKRFTYWPQLFLGITFNWGALMGFTAATGSIFPSIILPLYFAGIAWTLHYDTIYAHQDKTDDLLVGVKSTALRLGTDTKLWLRAFSLGMISHLVTTGLSVDQTWPYYVGLTAVSYHLHKQIETVNLNKSESCWNTFASNRITGYNYEVLEENRTSDLTKSYGAIFFWSHTYFVTMKNTLIFQAAIAVCLVVLNFATLTKNYDISDGRLEVLFKHWLDQTDRDYDSFAEYQQRMSIFKENYILIQKLNEVYGHDMTFELNKFADLTEDEFRNTILMRPQAPPIHSPKRYMKIRTIEDLPDSFDWRDHNAVTPVKDQGSVGTCWAFSTVQNVEGQWALKSKLLTNLSVEQVVDCDGMQKADSVQADCGVYGGWPFLSFQYLMQQGGIEAESTYPYCAGLKNSCEPCNAPGYNKTLCGPPIPFCYIKDSCETKLDSTKFISGLKVVDWKAIEQDETIIATALMNTGPLSVALDAEMLQFYHKGIFNPVFCNPKNLDHAVLLVGWGKEGSKPYWIVKNSWGAKWGEEGYFRILRGKGTCGINTQVTTAVLA</sequence>